<keyword evidence="2" id="KW-1185">Reference proteome</keyword>
<dbReference type="AlphaFoldDB" id="A0A0A0KJ89"/>
<name>A0A0A0KJ89_CUCSA</name>
<reference evidence="1 2" key="4">
    <citation type="journal article" date="2011" name="BMC Genomics">
        <title>RNA-Seq improves annotation of protein-coding genes in the cucumber genome.</title>
        <authorList>
            <person name="Li Z."/>
            <person name="Zhang Z."/>
            <person name="Yan P."/>
            <person name="Huang S."/>
            <person name="Fei Z."/>
            <person name="Lin K."/>
        </authorList>
    </citation>
    <scope>NUCLEOTIDE SEQUENCE [LARGE SCALE GENOMIC DNA]</scope>
    <source>
        <strain evidence="2">cv. 9930</strain>
    </source>
</reference>
<proteinExistence type="predicted"/>
<dbReference type="EMBL" id="CM002926">
    <property type="protein sequence ID" value="KGN49795.1"/>
    <property type="molecule type" value="Genomic_DNA"/>
</dbReference>
<protein>
    <submittedName>
        <fullName evidence="1">Uncharacterized protein</fullName>
    </submittedName>
</protein>
<accession>A0A0A0KJ89</accession>
<gene>
    <name evidence="1" type="ORF">Csa_5G129310</name>
</gene>
<evidence type="ECO:0000313" key="1">
    <source>
        <dbReference type="EMBL" id="KGN49795.1"/>
    </source>
</evidence>
<organism evidence="1 2">
    <name type="scientific">Cucumis sativus</name>
    <name type="common">Cucumber</name>
    <dbReference type="NCBI Taxonomy" id="3659"/>
    <lineage>
        <taxon>Eukaryota</taxon>
        <taxon>Viridiplantae</taxon>
        <taxon>Streptophyta</taxon>
        <taxon>Embryophyta</taxon>
        <taxon>Tracheophyta</taxon>
        <taxon>Spermatophyta</taxon>
        <taxon>Magnoliopsida</taxon>
        <taxon>eudicotyledons</taxon>
        <taxon>Gunneridae</taxon>
        <taxon>Pentapetalae</taxon>
        <taxon>rosids</taxon>
        <taxon>fabids</taxon>
        <taxon>Cucurbitales</taxon>
        <taxon>Cucurbitaceae</taxon>
        <taxon>Benincaseae</taxon>
        <taxon>Cucumis</taxon>
    </lineage>
</organism>
<reference evidence="1 2" key="1">
    <citation type="journal article" date="2009" name="Nat. Genet.">
        <title>The genome of the cucumber, Cucumis sativus L.</title>
        <authorList>
            <person name="Huang S."/>
            <person name="Li R."/>
            <person name="Zhang Z."/>
            <person name="Li L."/>
            <person name="Gu X."/>
            <person name="Fan W."/>
            <person name="Lucas W.J."/>
            <person name="Wang X."/>
            <person name="Xie B."/>
            <person name="Ni P."/>
            <person name="Ren Y."/>
            <person name="Zhu H."/>
            <person name="Li J."/>
            <person name="Lin K."/>
            <person name="Jin W."/>
            <person name="Fei Z."/>
            <person name="Li G."/>
            <person name="Staub J."/>
            <person name="Kilian A."/>
            <person name="van der Vossen E.A."/>
            <person name="Wu Y."/>
            <person name="Guo J."/>
            <person name="He J."/>
            <person name="Jia Z."/>
            <person name="Ren Y."/>
            <person name="Tian G."/>
            <person name="Lu Y."/>
            <person name="Ruan J."/>
            <person name="Qian W."/>
            <person name="Wang M."/>
            <person name="Huang Q."/>
            <person name="Li B."/>
            <person name="Xuan Z."/>
            <person name="Cao J."/>
            <person name="Asan"/>
            <person name="Wu Z."/>
            <person name="Zhang J."/>
            <person name="Cai Q."/>
            <person name="Bai Y."/>
            <person name="Zhao B."/>
            <person name="Han Y."/>
            <person name="Li Y."/>
            <person name="Li X."/>
            <person name="Wang S."/>
            <person name="Shi Q."/>
            <person name="Liu S."/>
            <person name="Cho W.K."/>
            <person name="Kim J.Y."/>
            <person name="Xu Y."/>
            <person name="Heller-Uszynska K."/>
            <person name="Miao H."/>
            <person name="Cheng Z."/>
            <person name="Zhang S."/>
            <person name="Wu J."/>
            <person name="Yang Y."/>
            <person name="Kang H."/>
            <person name="Li M."/>
            <person name="Liang H."/>
            <person name="Ren X."/>
            <person name="Shi Z."/>
            <person name="Wen M."/>
            <person name="Jian M."/>
            <person name="Yang H."/>
            <person name="Zhang G."/>
            <person name="Yang Z."/>
            <person name="Chen R."/>
            <person name="Liu S."/>
            <person name="Li J."/>
            <person name="Ma L."/>
            <person name="Liu H."/>
            <person name="Zhou Y."/>
            <person name="Zhao J."/>
            <person name="Fang X."/>
            <person name="Li G."/>
            <person name="Fang L."/>
            <person name="Li Y."/>
            <person name="Liu D."/>
            <person name="Zheng H."/>
            <person name="Zhang Y."/>
            <person name="Qin N."/>
            <person name="Li Z."/>
            <person name="Yang G."/>
            <person name="Yang S."/>
            <person name="Bolund L."/>
            <person name="Kristiansen K."/>
            <person name="Zheng H."/>
            <person name="Li S."/>
            <person name="Zhang X."/>
            <person name="Yang H."/>
            <person name="Wang J."/>
            <person name="Sun R."/>
            <person name="Zhang B."/>
            <person name="Jiang S."/>
            <person name="Wang J."/>
            <person name="Du Y."/>
            <person name="Li S."/>
        </authorList>
    </citation>
    <scope>NUCLEOTIDE SEQUENCE [LARGE SCALE GENOMIC DNA]</scope>
    <source>
        <strain evidence="2">cv. 9930</strain>
    </source>
</reference>
<evidence type="ECO:0000313" key="2">
    <source>
        <dbReference type="Proteomes" id="UP000029981"/>
    </source>
</evidence>
<dbReference type="Proteomes" id="UP000029981">
    <property type="component" value="Chromosome 5"/>
</dbReference>
<dbReference type="Gramene" id="KGN49795">
    <property type="protein sequence ID" value="KGN49795"/>
    <property type="gene ID" value="Csa_5G129310"/>
</dbReference>
<sequence length="116" mass="13030">MTVTLSVCPKCTLQQTHACLASWLASATCLEPRGWHGCLSVVCRATSHALLYRCLSCLTFLKAKAPAVCLATDLVYSKFIDQVFWQSTIRRWSFFLLWLLANEEDTLFISFTSTDG</sequence>
<reference evidence="1 2" key="3">
    <citation type="journal article" date="2010" name="BMC Genomics">
        <title>Transcriptome sequencing and comparative analysis of cucumber flowers with different sex types.</title>
        <authorList>
            <person name="Guo S."/>
            <person name="Zheng Y."/>
            <person name="Joung J.G."/>
            <person name="Liu S."/>
            <person name="Zhang Z."/>
            <person name="Crasta O.R."/>
            <person name="Sobral B.W."/>
            <person name="Xu Y."/>
            <person name="Huang S."/>
            <person name="Fei Z."/>
        </authorList>
    </citation>
    <scope>NUCLEOTIDE SEQUENCE [LARGE SCALE GENOMIC DNA]</scope>
    <source>
        <strain evidence="2">cv. 9930</strain>
    </source>
</reference>
<reference evidence="1 2" key="2">
    <citation type="journal article" date="2009" name="PLoS ONE">
        <title>An integrated genetic and cytogenetic map of the cucumber genome.</title>
        <authorList>
            <person name="Ren Y."/>
            <person name="Zhang Z."/>
            <person name="Liu J."/>
            <person name="Staub J.E."/>
            <person name="Han Y."/>
            <person name="Cheng Z."/>
            <person name="Li X."/>
            <person name="Lu J."/>
            <person name="Miao H."/>
            <person name="Kang H."/>
            <person name="Xie B."/>
            <person name="Gu X."/>
            <person name="Wang X."/>
            <person name="Du Y."/>
            <person name="Jin W."/>
            <person name="Huang S."/>
        </authorList>
    </citation>
    <scope>NUCLEOTIDE SEQUENCE [LARGE SCALE GENOMIC DNA]</scope>
    <source>
        <strain evidence="2">cv. 9930</strain>
    </source>
</reference>